<keyword evidence="2" id="KW-1185">Reference proteome</keyword>
<protein>
    <submittedName>
        <fullName evidence="1">2'-5' RNA ligase family protein</fullName>
    </submittedName>
</protein>
<dbReference type="RefSeq" id="WP_139065323.1">
    <property type="nucleotide sequence ID" value="NZ_CP040812.1"/>
</dbReference>
<dbReference type="AlphaFoldDB" id="A0A5B7X084"/>
<evidence type="ECO:0000313" key="2">
    <source>
        <dbReference type="Proteomes" id="UP000309016"/>
    </source>
</evidence>
<evidence type="ECO:0000313" key="1">
    <source>
        <dbReference type="EMBL" id="QCY68737.1"/>
    </source>
</evidence>
<dbReference type="KEGG" id="afla:FHG64_04630"/>
<accession>A0A5B7X084</accession>
<proteinExistence type="predicted"/>
<sequence length="181" mass="21250">MDLYFLALIPPEIIKQEVKILKEEIRLKYAAKHALKLPAHITLIPPFKLQEKQKTSLLETLTNFTAREEPLEIFLSGFGGFPPGVLFIDVENKEPIIRFYDRLQTVLEDIPGALQKQNKPLHPHITLATRDLKEEFYDRAWNDLKARQYKISFTAAHLYLLWHNGRSWEVYVQFPLQEKKP</sequence>
<dbReference type="InterPro" id="IPR009097">
    <property type="entry name" value="Cyclic_Pdiesterase"/>
</dbReference>
<dbReference type="InterPro" id="IPR050580">
    <property type="entry name" value="2H_phosphoesterase_YjcG-like"/>
</dbReference>
<dbReference type="PANTHER" id="PTHR40037">
    <property type="entry name" value="PHOSPHOESTERASE YJCG-RELATED"/>
    <property type="match status" value="1"/>
</dbReference>
<dbReference type="Pfam" id="PF13563">
    <property type="entry name" value="2_5_RNA_ligase2"/>
    <property type="match status" value="1"/>
</dbReference>
<organism evidence="1 2">
    <name type="scientific">Antarcticibacterium flavum</name>
    <dbReference type="NCBI Taxonomy" id="2058175"/>
    <lineage>
        <taxon>Bacteria</taxon>
        <taxon>Pseudomonadati</taxon>
        <taxon>Bacteroidota</taxon>
        <taxon>Flavobacteriia</taxon>
        <taxon>Flavobacteriales</taxon>
        <taxon>Flavobacteriaceae</taxon>
        <taxon>Antarcticibacterium</taxon>
    </lineage>
</organism>
<dbReference type="GO" id="GO:0016874">
    <property type="term" value="F:ligase activity"/>
    <property type="evidence" value="ECO:0007669"/>
    <property type="project" value="UniProtKB-KW"/>
</dbReference>
<dbReference type="OrthoDB" id="1951600at2"/>
<dbReference type="Gene3D" id="3.90.1140.10">
    <property type="entry name" value="Cyclic phosphodiesterase"/>
    <property type="match status" value="1"/>
</dbReference>
<dbReference type="Proteomes" id="UP000309016">
    <property type="component" value="Chromosome"/>
</dbReference>
<dbReference type="PANTHER" id="PTHR40037:SF1">
    <property type="entry name" value="PHOSPHOESTERASE SAOUHSC_00951-RELATED"/>
    <property type="match status" value="1"/>
</dbReference>
<keyword evidence="1" id="KW-0436">Ligase</keyword>
<dbReference type="SUPFAM" id="SSF55144">
    <property type="entry name" value="LigT-like"/>
    <property type="match status" value="1"/>
</dbReference>
<gene>
    <name evidence="1" type="ORF">FHG64_04630</name>
</gene>
<reference evidence="1 2" key="1">
    <citation type="submission" date="2019-06" db="EMBL/GenBank/DDBJ databases">
        <title>Complete genome sequence of Antarcticibacterium flavum KCTC 52984T from an Antarctic marine sediment.</title>
        <authorList>
            <person name="Lee Y.M."/>
            <person name="Shin S.C."/>
        </authorList>
    </citation>
    <scope>NUCLEOTIDE SEQUENCE [LARGE SCALE GENOMIC DNA]</scope>
    <source>
        <strain evidence="1 2">KCTC 52984</strain>
    </source>
</reference>
<name>A0A5B7X084_9FLAO</name>
<dbReference type="EMBL" id="CP040812">
    <property type="protein sequence ID" value="QCY68737.1"/>
    <property type="molecule type" value="Genomic_DNA"/>
</dbReference>